<evidence type="ECO:0000256" key="1">
    <source>
        <dbReference type="ARBA" id="ARBA00001947"/>
    </source>
</evidence>
<dbReference type="CDD" id="cd00947">
    <property type="entry name" value="TBP_aldolase_IIB"/>
    <property type="match status" value="1"/>
</dbReference>
<dbReference type="PROSITE" id="PS00602">
    <property type="entry name" value="ALDOLASE_CLASS_II_1"/>
    <property type="match status" value="1"/>
</dbReference>
<comment type="cofactor">
    <cofactor evidence="1">
        <name>Zn(2+)</name>
        <dbReference type="ChEBI" id="CHEBI:29105"/>
    </cofactor>
</comment>
<organism evidence="2 3">
    <name type="scientific">Tissierella simiarum</name>
    <dbReference type="NCBI Taxonomy" id="2841534"/>
    <lineage>
        <taxon>Bacteria</taxon>
        <taxon>Bacillati</taxon>
        <taxon>Bacillota</taxon>
        <taxon>Tissierellia</taxon>
        <taxon>Tissierellales</taxon>
        <taxon>Tissierellaceae</taxon>
        <taxon>Tissierella</taxon>
    </lineage>
</organism>
<dbReference type="RefSeq" id="WP_216522156.1">
    <property type="nucleotide sequence ID" value="NZ_JAHLPM010000026.1"/>
</dbReference>
<protein>
    <submittedName>
        <fullName evidence="2">Class II fructose-bisphosphate aldolase</fullName>
    </submittedName>
</protein>
<dbReference type="Proteomes" id="UP000749471">
    <property type="component" value="Unassembled WGS sequence"/>
</dbReference>
<evidence type="ECO:0000313" key="3">
    <source>
        <dbReference type="Proteomes" id="UP000749471"/>
    </source>
</evidence>
<keyword evidence="3" id="KW-1185">Reference proteome</keyword>
<reference evidence="2 3" key="1">
    <citation type="submission" date="2021-06" db="EMBL/GenBank/DDBJ databases">
        <authorList>
            <person name="Sun Q."/>
            <person name="Li D."/>
        </authorList>
    </citation>
    <scope>NUCLEOTIDE SEQUENCE [LARGE SCALE GENOMIC DNA]</scope>
    <source>
        <strain evidence="2 3">MSJ-40</strain>
    </source>
</reference>
<dbReference type="EMBL" id="JAHLPM010000026">
    <property type="protein sequence ID" value="MBU5440151.1"/>
    <property type="molecule type" value="Genomic_DNA"/>
</dbReference>
<dbReference type="InterPro" id="IPR000771">
    <property type="entry name" value="FBA_II"/>
</dbReference>
<dbReference type="PANTHER" id="PTHR30304">
    <property type="entry name" value="D-TAGATOSE-1,6-BISPHOSPHATE ALDOLASE"/>
    <property type="match status" value="1"/>
</dbReference>
<evidence type="ECO:0000313" key="2">
    <source>
        <dbReference type="EMBL" id="MBU5440151.1"/>
    </source>
</evidence>
<dbReference type="PROSITE" id="PS00806">
    <property type="entry name" value="ALDOLASE_CLASS_II_2"/>
    <property type="match status" value="1"/>
</dbReference>
<name>A0ABS6ECA1_9FIRM</name>
<dbReference type="PIRSF" id="PIRSF001359">
    <property type="entry name" value="F_bP_aldolase_II"/>
    <property type="match status" value="1"/>
</dbReference>
<sequence>MLVNLNRVLLKARKEKYAVPAFDCTDDILIRTVLDTAEEQNSPVILMVLEHDLKGKGFDYITSIVKGVSHRYNIPIVLHLDHATDIELIKKAIHYGFTSVMYDGSTLSFEENVANTKEVVDFAHQYNVSVEAELGRVGGNEIDGTDAGESLLTEPEEVLRFVNETKVDALAVSIGTSHGVYVAEPELNIPRLKEISDISPVPLVLHGGSGTPINQVKNAIENGISKINLYADLRIAMFEGLKKAATSQSRIDPLPDQLFLPIKEELKKVIVNKIEMVGSQNKGIE</sequence>
<accession>A0ABS6ECA1</accession>
<dbReference type="Pfam" id="PF01116">
    <property type="entry name" value="F_bP_aldolase"/>
    <property type="match status" value="1"/>
</dbReference>
<dbReference type="NCBIfam" id="TIGR00167">
    <property type="entry name" value="cbbA"/>
    <property type="match status" value="1"/>
</dbReference>
<dbReference type="InterPro" id="IPR050246">
    <property type="entry name" value="Class_II_FBP_aldolase"/>
</dbReference>
<comment type="caution">
    <text evidence="2">The sequence shown here is derived from an EMBL/GenBank/DDBJ whole genome shotgun (WGS) entry which is preliminary data.</text>
</comment>
<proteinExistence type="predicted"/>
<dbReference type="PANTHER" id="PTHR30304:SF0">
    <property type="entry name" value="D-TAGATOSE-1,6-BISPHOSPHATE ALDOLASE SUBUNIT GATY-RELATED"/>
    <property type="match status" value="1"/>
</dbReference>
<gene>
    <name evidence="2" type="ORF">KQI42_19340</name>
</gene>